<name>A0A147EZ58_MICTE</name>
<dbReference type="PATRIC" id="fig|2033.6.peg.1983"/>
<dbReference type="Proteomes" id="UP000075025">
    <property type="component" value="Unassembled WGS sequence"/>
</dbReference>
<dbReference type="OrthoDB" id="5363652at2"/>
<protein>
    <recommendedName>
        <fullName evidence="3">Abortive infection bacteriophage resistance protein</fullName>
    </recommendedName>
</protein>
<reference evidence="1 2" key="1">
    <citation type="journal article" date="2016" name="Front. Microbiol.">
        <title>Genomic Resource of Rice Seed Associated Bacteria.</title>
        <authorList>
            <person name="Midha S."/>
            <person name="Bansal K."/>
            <person name="Sharma S."/>
            <person name="Kumar N."/>
            <person name="Patil P.P."/>
            <person name="Chaudhry V."/>
            <person name="Patil P.B."/>
        </authorList>
    </citation>
    <scope>NUCLEOTIDE SEQUENCE [LARGE SCALE GENOMIC DNA]</scope>
    <source>
        <strain evidence="1 2">NS220</strain>
    </source>
</reference>
<organism evidence="1 2">
    <name type="scientific">Microbacterium testaceum</name>
    <name type="common">Aureobacterium testaceum</name>
    <name type="synonym">Brevibacterium testaceum</name>
    <dbReference type="NCBI Taxonomy" id="2033"/>
    <lineage>
        <taxon>Bacteria</taxon>
        <taxon>Bacillati</taxon>
        <taxon>Actinomycetota</taxon>
        <taxon>Actinomycetes</taxon>
        <taxon>Micrococcales</taxon>
        <taxon>Microbacteriaceae</taxon>
        <taxon>Microbacterium</taxon>
    </lineage>
</organism>
<evidence type="ECO:0000313" key="1">
    <source>
        <dbReference type="EMBL" id="KTR95682.1"/>
    </source>
</evidence>
<evidence type="ECO:0000313" key="2">
    <source>
        <dbReference type="Proteomes" id="UP000075025"/>
    </source>
</evidence>
<dbReference type="EMBL" id="LDRT01000027">
    <property type="protein sequence ID" value="KTR95682.1"/>
    <property type="molecule type" value="Genomic_DNA"/>
</dbReference>
<comment type="caution">
    <text evidence="1">The sequence shown here is derived from an EMBL/GenBank/DDBJ whole genome shotgun (WGS) entry which is preliminary data.</text>
</comment>
<gene>
    <name evidence="1" type="ORF">NS220_05260</name>
</gene>
<proteinExistence type="predicted"/>
<accession>A0A147EZ58</accession>
<evidence type="ECO:0008006" key="3">
    <source>
        <dbReference type="Google" id="ProtNLM"/>
    </source>
</evidence>
<dbReference type="Pfam" id="PF07751">
    <property type="entry name" value="Abi_2"/>
    <property type="match status" value="1"/>
</dbReference>
<dbReference type="AlphaFoldDB" id="A0A147EZ58"/>
<dbReference type="InterPro" id="IPR011664">
    <property type="entry name" value="Abi_system_AbiD/AbiF-like"/>
</dbReference>
<sequence>MMGSVKEHLPYDDQLAKMLGRGLTSADRPGAIAALKRIGYYRLSAYTYPFREPPSEADIAAKRTRAETFRPGSSLEDALHLYEFDRKLRAVVLQALQELEVGFATKIGYTLGKRAGDGHLKLQHLDASACTVVNRDGVTAHAAWVARYEKLRSDAKDEEYVKHHVLHYGGEIPIWVATGFMDFGCLIRLYSLMDARDRKKIAYEFGLRGNGADTLYRWLRALNILRNNCAHSNRIWNRATVDVPPKFATQVAPEHLHHLNDLDNDRRQKIYLLIALTAHLERAVNPSSTWAWSALPTQAKKLGNVGGMTLENTMGFPDGWQELALWRK</sequence>